<evidence type="ECO:0000313" key="7">
    <source>
        <dbReference type="EMBL" id="OGM61009.1"/>
    </source>
</evidence>
<dbReference type="GO" id="GO:0003735">
    <property type="term" value="F:structural constituent of ribosome"/>
    <property type="evidence" value="ECO:0007669"/>
    <property type="project" value="InterPro"/>
</dbReference>
<evidence type="ECO:0000256" key="4">
    <source>
        <dbReference type="ARBA" id="ARBA00035256"/>
    </source>
</evidence>
<keyword evidence="3 5" id="KW-0687">Ribonucleoprotein</keyword>
<dbReference type="Pfam" id="PF00318">
    <property type="entry name" value="Ribosomal_S2"/>
    <property type="match status" value="1"/>
</dbReference>
<evidence type="ECO:0000256" key="2">
    <source>
        <dbReference type="ARBA" id="ARBA00022980"/>
    </source>
</evidence>
<dbReference type="PRINTS" id="PR00395">
    <property type="entry name" value="RIBOSOMALS2"/>
</dbReference>
<evidence type="ECO:0000256" key="6">
    <source>
        <dbReference type="SAM" id="MobiDB-lite"/>
    </source>
</evidence>
<comment type="similarity">
    <text evidence="1 5">Belongs to the universal ribosomal protein uS2 family.</text>
</comment>
<evidence type="ECO:0000256" key="1">
    <source>
        <dbReference type="ARBA" id="ARBA00006242"/>
    </source>
</evidence>
<organism evidence="7 8">
    <name type="scientific">Candidatus Woesebacteria bacterium RIFCSPLOWO2_01_FULL_39_10</name>
    <dbReference type="NCBI Taxonomy" id="1802516"/>
    <lineage>
        <taxon>Bacteria</taxon>
        <taxon>Candidatus Woeseibacteriota</taxon>
    </lineage>
</organism>
<accession>A0A1F8BBG8</accession>
<dbReference type="NCBIfam" id="TIGR01011">
    <property type="entry name" value="rpsB_bact"/>
    <property type="match status" value="1"/>
</dbReference>
<dbReference type="InterPro" id="IPR001865">
    <property type="entry name" value="Ribosomal_uS2"/>
</dbReference>
<dbReference type="Proteomes" id="UP000179018">
    <property type="component" value="Unassembled WGS sequence"/>
</dbReference>
<dbReference type="SUPFAM" id="SSF52313">
    <property type="entry name" value="Ribosomal protein S2"/>
    <property type="match status" value="1"/>
</dbReference>
<dbReference type="PANTHER" id="PTHR12534:SF0">
    <property type="entry name" value="SMALL RIBOSOMAL SUBUNIT PROTEIN US2M"/>
    <property type="match status" value="1"/>
</dbReference>
<proteinExistence type="inferred from homology"/>
<dbReference type="InterPro" id="IPR023591">
    <property type="entry name" value="Ribosomal_uS2_flav_dom_sf"/>
</dbReference>
<feature type="region of interest" description="Disordered" evidence="6">
    <location>
        <begin position="231"/>
        <end position="257"/>
    </location>
</feature>
<dbReference type="InterPro" id="IPR005706">
    <property type="entry name" value="Ribosomal_uS2_bac/mit/plastid"/>
</dbReference>
<evidence type="ECO:0000256" key="3">
    <source>
        <dbReference type="ARBA" id="ARBA00023274"/>
    </source>
</evidence>
<dbReference type="PROSITE" id="PS00962">
    <property type="entry name" value="RIBOSOMAL_S2_1"/>
    <property type="match status" value="1"/>
</dbReference>
<name>A0A1F8BBG8_9BACT</name>
<gene>
    <name evidence="5" type="primary">rpsB</name>
    <name evidence="7" type="ORF">A3A75_02000</name>
</gene>
<protein>
    <recommendedName>
        <fullName evidence="4 5">Small ribosomal subunit protein uS2</fullName>
    </recommendedName>
</protein>
<dbReference type="InterPro" id="IPR018130">
    <property type="entry name" value="Ribosomal_uS2_CS"/>
</dbReference>
<keyword evidence="2 5" id="KW-0689">Ribosomal protein</keyword>
<dbReference type="GO" id="GO:0006412">
    <property type="term" value="P:translation"/>
    <property type="evidence" value="ECO:0007669"/>
    <property type="project" value="UniProtKB-UniRule"/>
</dbReference>
<evidence type="ECO:0000313" key="8">
    <source>
        <dbReference type="Proteomes" id="UP000179018"/>
    </source>
</evidence>
<dbReference type="Gene3D" id="1.10.287.610">
    <property type="entry name" value="Helix hairpin bin"/>
    <property type="match status" value="1"/>
</dbReference>
<reference evidence="7 8" key="1">
    <citation type="journal article" date="2016" name="Nat. Commun.">
        <title>Thousands of microbial genomes shed light on interconnected biogeochemical processes in an aquifer system.</title>
        <authorList>
            <person name="Anantharaman K."/>
            <person name="Brown C.T."/>
            <person name="Hug L.A."/>
            <person name="Sharon I."/>
            <person name="Castelle C.J."/>
            <person name="Probst A.J."/>
            <person name="Thomas B.C."/>
            <person name="Singh A."/>
            <person name="Wilkins M.J."/>
            <person name="Karaoz U."/>
            <person name="Brodie E.L."/>
            <person name="Williams K.H."/>
            <person name="Hubbard S.S."/>
            <person name="Banfield J.F."/>
        </authorList>
    </citation>
    <scope>NUCLEOTIDE SEQUENCE [LARGE SCALE GENOMIC DNA]</scope>
</reference>
<dbReference type="Gene3D" id="3.40.50.10490">
    <property type="entry name" value="Glucose-6-phosphate isomerase like protein, domain 1"/>
    <property type="match status" value="1"/>
</dbReference>
<dbReference type="EMBL" id="MGHC01000002">
    <property type="protein sequence ID" value="OGM61009.1"/>
    <property type="molecule type" value="Genomic_DNA"/>
</dbReference>
<comment type="caution">
    <text evidence="7">The sequence shown here is derived from an EMBL/GenBank/DDBJ whole genome shotgun (WGS) entry which is preliminary data.</text>
</comment>
<dbReference type="GO" id="GO:0022627">
    <property type="term" value="C:cytosolic small ribosomal subunit"/>
    <property type="evidence" value="ECO:0007669"/>
    <property type="project" value="TreeGrafter"/>
</dbReference>
<dbReference type="STRING" id="1802516.A3A75_02000"/>
<dbReference type="AlphaFoldDB" id="A0A1F8BBG8"/>
<evidence type="ECO:0000256" key="5">
    <source>
        <dbReference type="HAMAP-Rule" id="MF_00291"/>
    </source>
</evidence>
<dbReference type="CDD" id="cd01425">
    <property type="entry name" value="RPS2"/>
    <property type="match status" value="1"/>
</dbReference>
<dbReference type="HAMAP" id="MF_00291_B">
    <property type="entry name" value="Ribosomal_uS2_B"/>
    <property type="match status" value="1"/>
</dbReference>
<dbReference type="PANTHER" id="PTHR12534">
    <property type="entry name" value="30S RIBOSOMAL PROTEIN S2 PROKARYOTIC AND ORGANELLAR"/>
    <property type="match status" value="1"/>
</dbReference>
<sequence>MTEVSLKELISAGAHFGHQTRRWNPKMKPYLYDAKEGVHIFDLAQTKIKLEEALEVLKKYAKEGKSILFVGTKKQAKEMVRELAEGTGSFYVNERWLGGALTNFDYIKRSTKKLQELKAGLAEGKFNDRTKRERLLIEREMRRLERFFGGIETMTKIPDLMVVIDTKKERTAVKEALATGVEIMGLVDSNSDPTQIDYPIPMNDDATRALEYVLSLMEEAILEGKRKTQSYDKLKIDPERSRTGQDSKLKTEASKKS</sequence>